<proteinExistence type="predicted"/>
<keyword evidence="1" id="KW-0812">Transmembrane</keyword>
<evidence type="ECO:0000313" key="3">
    <source>
        <dbReference type="Proteomes" id="UP000820818"/>
    </source>
</evidence>
<dbReference type="AlphaFoldDB" id="A0AAD5L2P7"/>
<comment type="caution">
    <text evidence="2">The sequence shown here is derived from an EMBL/GenBank/DDBJ whole genome shotgun (WGS) entry which is preliminary data.</text>
</comment>
<keyword evidence="3" id="KW-1185">Reference proteome</keyword>
<evidence type="ECO:0000313" key="2">
    <source>
        <dbReference type="EMBL" id="KAI9565431.1"/>
    </source>
</evidence>
<accession>A0AAD5L2P7</accession>
<gene>
    <name evidence="2" type="ORF">GHT06_009223</name>
</gene>
<dbReference type="Proteomes" id="UP000820818">
    <property type="component" value="Linkage Group LG1"/>
</dbReference>
<keyword evidence="1" id="KW-0472">Membrane</keyword>
<evidence type="ECO:0000256" key="1">
    <source>
        <dbReference type="SAM" id="Phobius"/>
    </source>
</evidence>
<name>A0AAD5L2P7_9CRUS</name>
<dbReference type="EMBL" id="WJBH02000001">
    <property type="protein sequence ID" value="KAI9565431.1"/>
    <property type="molecule type" value="Genomic_DNA"/>
</dbReference>
<protein>
    <submittedName>
        <fullName evidence="2">Uncharacterized protein</fullName>
    </submittedName>
</protein>
<keyword evidence="1" id="KW-1133">Transmembrane helix</keyword>
<reference evidence="2 3" key="1">
    <citation type="submission" date="2022-05" db="EMBL/GenBank/DDBJ databases">
        <title>A multi-omics perspective on studying reproductive biology in Daphnia sinensis.</title>
        <authorList>
            <person name="Jia J."/>
        </authorList>
    </citation>
    <scope>NUCLEOTIDE SEQUENCE [LARGE SCALE GENOMIC DNA]</scope>
    <source>
        <strain evidence="2 3">WSL</strain>
    </source>
</reference>
<organism evidence="2 3">
    <name type="scientific">Daphnia sinensis</name>
    <dbReference type="NCBI Taxonomy" id="1820382"/>
    <lineage>
        <taxon>Eukaryota</taxon>
        <taxon>Metazoa</taxon>
        <taxon>Ecdysozoa</taxon>
        <taxon>Arthropoda</taxon>
        <taxon>Crustacea</taxon>
        <taxon>Branchiopoda</taxon>
        <taxon>Diplostraca</taxon>
        <taxon>Cladocera</taxon>
        <taxon>Anomopoda</taxon>
        <taxon>Daphniidae</taxon>
        <taxon>Daphnia</taxon>
        <taxon>Daphnia similis group</taxon>
    </lineage>
</organism>
<sequence length="60" mass="6923">MWSLGQFLSSALQCAKIDDRKNLFILLICIMWLPVSNFEITYLSPHCTTQQSLVAVFQCR</sequence>
<feature type="transmembrane region" description="Helical" evidence="1">
    <location>
        <begin position="23"/>
        <end position="43"/>
    </location>
</feature>